<dbReference type="InterPro" id="IPR050266">
    <property type="entry name" value="AB_hydrolase_sf"/>
</dbReference>
<feature type="domain" description="AB hydrolase-1" evidence="1">
    <location>
        <begin position="40"/>
        <end position="279"/>
    </location>
</feature>
<gene>
    <name evidence="2" type="ORF">B0A48_13431</name>
</gene>
<dbReference type="InterPro" id="IPR000073">
    <property type="entry name" value="AB_hydrolase_1"/>
</dbReference>
<dbReference type="SUPFAM" id="SSF53474">
    <property type="entry name" value="alpha/beta-Hydrolases"/>
    <property type="match status" value="1"/>
</dbReference>
<dbReference type="Pfam" id="PF00561">
    <property type="entry name" value="Abhydrolase_1"/>
    <property type="match status" value="1"/>
</dbReference>
<dbReference type="InParanoid" id="A0A1V8SQ80"/>
<organism evidence="2 3">
    <name type="scientific">Cryoendolithus antarcticus</name>
    <dbReference type="NCBI Taxonomy" id="1507870"/>
    <lineage>
        <taxon>Eukaryota</taxon>
        <taxon>Fungi</taxon>
        <taxon>Dikarya</taxon>
        <taxon>Ascomycota</taxon>
        <taxon>Pezizomycotina</taxon>
        <taxon>Dothideomycetes</taxon>
        <taxon>Dothideomycetidae</taxon>
        <taxon>Cladosporiales</taxon>
        <taxon>Cladosporiaceae</taxon>
        <taxon>Cryoendolithus</taxon>
    </lineage>
</organism>
<dbReference type="STRING" id="1507870.A0A1V8SQ80"/>
<accession>A0A1V8SQ80</accession>
<dbReference type="OrthoDB" id="8119704at2759"/>
<sequence>MSTQQTAKTHFIEGSKGIFAYRRFGASTGTSLLCVIHYRGTMDKWDPLFINALAASRSLILVDYLGIGKSTGRVATSFADSADDVLEFLSLIKVNEVDVLGFSIGGLVAQLIALNKPEGLDIPHVIICGSSASLGPDMPVTTNDYSVANSETLTWEHFHTLFFPHDDAGKEATQAFWKRLQERTKGSSGEDLTDWASQGGADGGAAIKAQGQAYGAILTPETSKGREGTYDRLGELRMAVLVAQGSDDWMFPTLNSYHLQQKVPNGQLNVYPHSGHGFLYQYPERVAQDIVAFVGR</sequence>
<proteinExistence type="predicted"/>
<reference evidence="3" key="1">
    <citation type="submission" date="2017-03" db="EMBL/GenBank/DDBJ databases">
        <title>Genomes of endolithic fungi from Antarctica.</title>
        <authorList>
            <person name="Coleine C."/>
            <person name="Masonjones S."/>
            <person name="Stajich J.E."/>
        </authorList>
    </citation>
    <scope>NUCLEOTIDE SEQUENCE [LARGE SCALE GENOMIC DNA]</scope>
    <source>
        <strain evidence="3">CCFEE 5527</strain>
    </source>
</reference>
<dbReference type="AlphaFoldDB" id="A0A1V8SQ80"/>
<evidence type="ECO:0000313" key="3">
    <source>
        <dbReference type="Proteomes" id="UP000192596"/>
    </source>
</evidence>
<dbReference type="PANTHER" id="PTHR43798:SF5">
    <property type="entry name" value="MONOACYLGLYCEROL LIPASE ABHD6"/>
    <property type="match status" value="1"/>
</dbReference>
<dbReference type="InterPro" id="IPR029058">
    <property type="entry name" value="AB_hydrolase_fold"/>
</dbReference>
<keyword evidence="3" id="KW-1185">Reference proteome</keyword>
<dbReference type="PANTHER" id="PTHR43798">
    <property type="entry name" value="MONOACYLGLYCEROL LIPASE"/>
    <property type="match status" value="1"/>
</dbReference>
<comment type="caution">
    <text evidence="2">The sequence shown here is derived from an EMBL/GenBank/DDBJ whole genome shotgun (WGS) entry which is preliminary data.</text>
</comment>
<protein>
    <recommendedName>
        <fullName evidence="1">AB hydrolase-1 domain-containing protein</fullName>
    </recommendedName>
</protein>
<evidence type="ECO:0000313" key="2">
    <source>
        <dbReference type="EMBL" id="OQO01188.1"/>
    </source>
</evidence>
<dbReference type="GO" id="GO:0016020">
    <property type="term" value="C:membrane"/>
    <property type="evidence" value="ECO:0007669"/>
    <property type="project" value="TreeGrafter"/>
</dbReference>
<dbReference type="Gene3D" id="3.40.50.1820">
    <property type="entry name" value="alpha/beta hydrolase"/>
    <property type="match status" value="1"/>
</dbReference>
<dbReference type="EMBL" id="NAJO01000032">
    <property type="protein sequence ID" value="OQO01188.1"/>
    <property type="molecule type" value="Genomic_DNA"/>
</dbReference>
<dbReference type="Proteomes" id="UP000192596">
    <property type="component" value="Unassembled WGS sequence"/>
</dbReference>
<dbReference type="GO" id="GO:0047372">
    <property type="term" value="F:monoacylglycerol lipase activity"/>
    <property type="evidence" value="ECO:0007669"/>
    <property type="project" value="TreeGrafter"/>
</dbReference>
<dbReference type="GO" id="GO:0046464">
    <property type="term" value="P:acylglycerol catabolic process"/>
    <property type="evidence" value="ECO:0007669"/>
    <property type="project" value="TreeGrafter"/>
</dbReference>
<evidence type="ECO:0000259" key="1">
    <source>
        <dbReference type="Pfam" id="PF00561"/>
    </source>
</evidence>
<name>A0A1V8SQ80_9PEZI</name>